<organism evidence="2 3">
    <name type="scientific">Protopolystoma xenopodis</name>
    <dbReference type="NCBI Taxonomy" id="117903"/>
    <lineage>
        <taxon>Eukaryota</taxon>
        <taxon>Metazoa</taxon>
        <taxon>Spiralia</taxon>
        <taxon>Lophotrochozoa</taxon>
        <taxon>Platyhelminthes</taxon>
        <taxon>Monogenea</taxon>
        <taxon>Polyopisthocotylea</taxon>
        <taxon>Polystomatidea</taxon>
        <taxon>Polystomatidae</taxon>
        <taxon>Protopolystoma</taxon>
    </lineage>
</organism>
<proteinExistence type="predicted"/>
<dbReference type="Proteomes" id="UP000784294">
    <property type="component" value="Unassembled WGS sequence"/>
</dbReference>
<dbReference type="AlphaFoldDB" id="A0A448XT77"/>
<evidence type="ECO:0000313" key="3">
    <source>
        <dbReference type="Proteomes" id="UP000784294"/>
    </source>
</evidence>
<protein>
    <submittedName>
        <fullName evidence="2">Uncharacterized protein</fullName>
    </submittedName>
</protein>
<accession>A0A448XT77</accession>
<name>A0A448XT77_9PLAT</name>
<evidence type="ECO:0000256" key="1">
    <source>
        <dbReference type="SAM" id="MobiDB-lite"/>
    </source>
</evidence>
<keyword evidence="3" id="KW-1185">Reference proteome</keyword>
<feature type="region of interest" description="Disordered" evidence="1">
    <location>
        <begin position="1"/>
        <end position="47"/>
    </location>
</feature>
<feature type="compositionally biased region" description="Basic residues" evidence="1">
    <location>
        <begin position="23"/>
        <end position="32"/>
    </location>
</feature>
<reference evidence="2" key="1">
    <citation type="submission" date="2018-11" db="EMBL/GenBank/DDBJ databases">
        <authorList>
            <consortium name="Pathogen Informatics"/>
        </authorList>
    </citation>
    <scope>NUCLEOTIDE SEQUENCE</scope>
</reference>
<dbReference type="EMBL" id="CAAALY010293328">
    <property type="protein sequence ID" value="VEL44278.1"/>
    <property type="molecule type" value="Genomic_DNA"/>
</dbReference>
<evidence type="ECO:0000313" key="2">
    <source>
        <dbReference type="EMBL" id="VEL44278.1"/>
    </source>
</evidence>
<sequence length="110" mass="12244">MPPRAPRRFADTWIDAVTERGAQNRRKHKKPVSLKSVNSPLTNRDDNLSCPADIEDLDEAEILRARRESAINIADLLTEHDGDSDQIVSVLTRTTTRASTRARNRPGGLG</sequence>
<gene>
    <name evidence="2" type="ORF">PXEA_LOCUS37718</name>
</gene>
<comment type="caution">
    <text evidence="2">The sequence shown here is derived from an EMBL/GenBank/DDBJ whole genome shotgun (WGS) entry which is preliminary data.</text>
</comment>